<dbReference type="AlphaFoldDB" id="A0A2A2KKQ4"/>
<proteinExistence type="predicted"/>
<feature type="transmembrane region" description="Helical" evidence="2">
    <location>
        <begin position="102"/>
        <end position="124"/>
    </location>
</feature>
<keyword evidence="4" id="KW-1185">Reference proteome</keyword>
<evidence type="ECO:0000256" key="1">
    <source>
        <dbReference type="SAM" id="MobiDB-lite"/>
    </source>
</evidence>
<dbReference type="InterPro" id="IPR052728">
    <property type="entry name" value="O2_lipid_transport_reg"/>
</dbReference>
<dbReference type="PANTHER" id="PTHR11161:SF0">
    <property type="entry name" value="O-ACYLTRANSFERASE LIKE PROTEIN"/>
    <property type="match status" value="1"/>
</dbReference>
<keyword evidence="2" id="KW-0812">Transmembrane</keyword>
<dbReference type="STRING" id="2018661.A0A2A2KKQ4"/>
<evidence type="ECO:0000313" key="4">
    <source>
        <dbReference type="Proteomes" id="UP000218231"/>
    </source>
</evidence>
<feature type="transmembrane region" description="Helical" evidence="2">
    <location>
        <begin position="6"/>
        <end position="23"/>
    </location>
</feature>
<feature type="transmembrane region" description="Helical" evidence="2">
    <location>
        <begin position="35"/>
        <end position="53"/>
    </location>
</feature>
<comment type="caution">
    <text evidence="3">The sequence shown here is derived from an EMBL/GenBank/DDBJ whole genome shotgun (WGS) entry which is preliminary data.</text>
</comment>
<dbReference type="Proteomes" id="UP000218231">
    <property type="component" value="Unassembled WGS sequence"/>
</dbReference>
<protein>
    <recommendedName>
        <fullName evidence="5">Acyltransferase 3 domain-containing protein</fullName>
    </recommendedName>
</protein>
<feature type="compositionally biased region" description="Basic and acidic residues" evidence="1">
    <location>
        <begin position="154"/>
        <end position="183"/>
    </location>
</feature>
<keyword evidence="2" id="KW-0472">Membrane</keyword>
<organism evidence="3 4">
    <name type="scientific">Diploscapter pachys</name>
    <dbReference type="NCBI Taxonomy" id="2018661"/>
    <lineage>
        <taxon>Eukaryota</taxon>
        <taxon>Metazoa</taxon>
        <taxon>Ecdysozoa</taxon>
        <taxon>Nematoda</taxon>
        <taxon>Chromadorea</taxon>
        <taxon>Rhabditida</taxon>
        <taxon>Rhabditina</taxon>
        <taxon>Rhabditomorpha</taxon>
        <taxon>Rhabditoidea</taxon>
        <taxon>Rhabditidae</taxon>
        <taxon>Diploscapter</taxon>
    </lineage>
</organism>
<gene>
    <name evidence="3" type="ORF">WR25_26816</name>
</gene>
<feature type="region of interest" description="Disordered" evidence="1">
    <location>
        <begin position="151"/>
        <end position="183"/>
    </location>
</feature>
<feature type="transmembrane region" description="Helical" evidence="2">
    <location>
        <begin position="73"/>
        <end position="90"/>
    </location>
</feature>
<sequence>MLATAMALSAIFAIHTYMLNSSNWSEFPRSLYQNLSRIGWAIAVCWVVIANHVGWGGPINDFMSYPLWQPLGRLSYCAYIVHYFTLEWFINLQDRPRHYISVLYCLLYYAIPVTVCAYFFAFWWSCAFEVSFIKLEKILIDALLPGSNRSNRNQKVEPVRERTGDWEADDSKKLESDTHDQRL</sequence>
<name>A0A2A2KKQ4_9BILA</name>
<reference evidence="3 4" key="1">
    <citation type="journal article" date="2017" name="Curr. Biol.">
        <title>Genome architecture and evolution of a unichromosomal asexual nematode.</title>
        <authorList>
            <person name="Fradin H."/>
            <person name="Zegar C."/>
            <person name="Gutwein M."/>
            <person name="Lucas J."/>
            <person name="Kovtun M."/>
            <person name="Corcoran D."/>
            <person name="Baugh L.R."/>
            <person name="Kiontke K."/>
            <person name="Gunsalus K."/>
            <person name="Fitch D.H."/>
            <person name="Piano F."/>
        </authorList>
    </citation>
    <scope>NUCLEOTIDE SEQUENCE [LARGE SCALE GENOMIC DNA]</scope>
    <source>
        <strain evidence="3">PF1309</strain>
    </source>
</reference>
<dbReference type="EMBL" id="LIAE01008319">
    <property type="protein sequence ID" value="PAV74541.1"/>
    <property type="molecule type" value="Genomic_DNA"/>
</dbReference>
<dbReference type="PANTHER" id="PTHR11161">
    <property type="entry name" value="O-ACYLTRANSFERASE"/>
    <property type="match status" value="1"/>
</dbReference>
<evidence type="ECO:0008006" key="5">
    <source>
        <dbReference type="Google" id="ProtNLM"/>
    </source>
</evidence>
<keyword evidence="2" id="KW-1133">Transmembrane helix</keyword>
<dbReference type="OrthoDB" id="207378at2759"/>
<evidence type="ECO:0000256" key="2">
    <source>
        <dbReference type="SAM" id="Phobius"/>
    </source>
</evidence>
<accession>A0A2A2KKQ4</accession>
<evidence type="ECO:0000313" key="3">
    <source>
        <dbReference type="EMBL" id="PAV74541.1"/>
    </source>
</evidence>